<dbReference type="CDD" id="cd00593">
    <property type="entry name" value="RIBOc"/>
    <property type="match status" value="1"/>
</dbReference>
<organism evidence="9 10">
    <name type="scientific">Bimuria novae-zelandiae CBS 107.79</name>
    <dbReference type="NCBI Taxonomy" id="1447943"/>
    <lineage>
        <taxon>Eukaryota</taxon>
        <taxon>Fungi</taxon>
        <taxon>Dikarya</taxon>
        <taxon>Ascomycota</taxon>
        <taxon>Pezizomycotina</taxon>
        <taxon>Dothideomycetes</taxon>
        <taxon>Pleosporomycetidae</taxon>
        <taxon>Pleosporales</taxon>
        <taxon>Massarineae</taxon>
        <taxon>Didymosphaeriaceae</taxon>
        <taxon>Bimuria</taxon>
    </lineage>
</organism>
<dbReference type="InterPro" id="IPR014720">
    <property type="entry name" value="dsRBD_dom"/>
</dbReference>
<dbReference type="PANTHER" id="PTHR11207">
    <property type="entry name" value="RIBONUCLEASE III"/>
    <property type="match status" value="1"/>
</dbReference>
<evidence type="ECO:0000256" key="1">
    <source>
        <dbReference type="ARBA" id="ARBA00022722"/>
    </source>
</evidence>
<dbReference type="Pfam" id="PF00636">
    <property type="entry name" value="Ribonuclease_3"/>
    <property type="match status" value="1"/>
</dbReference>
<feature type="domain" description="RNase III" evidence="8">
    <location>
        <begin position="161"/>
        <end position="298"/>
    </location>
</feature>
<dbReference type="OrthoDB" id="2392202at2759"/>
<dbReference type="Gene3D" id="1.10.1520.10">
    <property type="entry name" value="Ribonuclease III domain"/>
    <property type="match status" value="1"/>
</dbReference>
<dbReference type="GO" id="GO:0004525">
    <property type="term" value="F:ribonuclease III activity"/>
    <property type="evidence" value="ECO:0007669"/>
    <property type="project" value="InterPro"/>
</dbReference>
<evidence type="ECO:0000256" key="4">
    <source>
        <dbReference type="ARBA" id="ARBA00022884"/>
    </source>
</evidence>
<feature type="compositionally biased region" description="Basic and acidic residues" evidence="6">
    <location>
        <begin position="11"/>
        <end position="27"/>
    </location>
</feature>
<dbReference type="PROSITE" id="PS50142">
    <property type="entry name" value="RNASE_3_2"/>
    <property type="match status" value="1"/>
</dbReference>
<feature type="compositionally biased region" description="Basic and acidic residues" evidence="6">
    <location>
        <begin position="536"/>
        <end position="545"/>
    </location>
</feature>
<evidence type="ECO:0000313" key="10">
    <source>
        <dbReference type="Proteomes" id="UP000800036"/>
    </source>
</evidence>
<keyword evidence="4 5" id="KW-0694">RNA-binding</keyword>
<dbReference type="PROSITE" id="PS50137">
    <property type="entry name" value="DS_RBD"/>
    <property type="match status" value="1"/>
</dbReference>
<name>A0A6A5VBM0_9PLEO</name>
<dbReference type="GO" id="GO:0006369">
    <property type="term" value="P:termination of RNA polymerase II transcription"/>
    <property type="evidence" value="ECO:0007669"/>
    <property type="project" value="TreeGrafter"/>
</dbReference>
<evidence type="ECO:0000259" key="7">
    <source>
        <dbReference type="PROSITE" id="PS50137"/>
    </source>
</evidence>
<evidence type="ECO:0000256" key="2">
    <source>
        <dbReference type="ARBA" id="ARBA00022759"/>
    </source>
</evidence>
<dbReference type="SUPFAM" id="SSF69065">
    <property type="entry name" value="RNase III domain-like"/>
    <property type="match status" value="1"/>
</dbReference>
<dbReference type="InterPro" id="IPR000999">
    <property type="entry name" value="RNase_III_dom"/>
</dbReference>
<dbReference type="SUPFAM" id="SSF54768">
    <property type="entry name" value="dsRNA-binding domain-like"/>
    <property type="match status" value="1"/>
</dbReference>
<evidence type="ECO:0000313" key="9">
    <source>
        <dbReference type="EMBL" id="KAF1974541.1"/>
    </source>
</evidence>
<feature type="compositionally biased region" description="Polar residues" evidence="6">
    <location>
        <begin position="511"/>
        <end position="521"/>
    </location>
</feature>
<dbReference type="GO" id="GO:0034475">
    <property type="term" value="P:U4 snRNA 3'-end processing"/>
    <property type="evidence" value="ECO:0007669"/>
    <property type="project" value="TreeGrafter"/>
</dbReference>
<feature type="region of interest" description="Disordered" evidence="6">
    <location>
        <begin position="487"/>
        <end position="613"/>
    </location>
</feature>
<dbReference type="Proteomes" id="UP000800036">
    <property type="component" value="Unassembled WGS sequence"/>
</dbReference>
<feature type="compositionally biased region" description="Basic and acidic residues" evidence="6">
    <location>
        <begin position="568"/>
        <end position="603"/>
    </location>
</feature>
<dbReference type="Gene3D" id="3.30.160.20">
    <property type="match status" value="1"/>
</dbReference>
<dbReference type="EMBL" id="ML976674">
    <property type="protein sequence ID" value="KAF1974541.1"/>
    <property type="molecule type" value="Genomic_DNA"/>
</dbReference>
<keyword evidence="10" id="KW-1185">Reference proteome</keyword>
<dbReference type="AlphaFoldDB" id="A0A6A5VBM0"/>
<dbReference type="GO" id="GO:0003723">
    <property type="term" value="F:RNA binding"/>
    <property type="evidence" value="ECO:0007669"/>
    <property type="project" value="UniProtKB-UniRule"/>
</dbReference>
<feature type="compositionally biased region" description="Polar residues" evidence="6">
    <location>
        <begin position="28"/>
        <end position="63"/>
    </location>
</feature>
<keyword evidence="2" id="KW-0255">Endonuclease</keyword>
<sequence>MSGYRPPKRGGGHDHYNNDRFQKHARSDSPNSAPVGSRGPNSYTPARQSSNNGPNYSTPQYGMSQKERRGETQFFDHVDRLPDPSKCEPCKLAKQELESGLVVLLSQVEAEETKPGGDKDILRCAAELRRLLSARNNHKYAEKMKELDKARPREGAYVMLPGYIEQRLEKAKDMPPLPPIEPSLQAQVFTHSSMHNKAIKGVGSSDDLSYERLEFGGDAYLEVMATRLIAHRLPHLDVPAQAHFREQLIRNDTLAAFSRAYGLPDRLKHSHVQGGKAWDKITADVFEAYVAAVIYSDPVEGFLTAEKWMNQLWATQVLGYREAVLVENVKAQEELTKLVQMKGITLSYVDEKDMENIKDGTQKFLQGVYLTGWGFTNEWLGSGFGRNKSQAAVNAAQDALKRNSIVLQEAVKKKQEFLVQQQIERDQKRTALKKRVQEGDREAIAELRRILLNDIRIKKKLASKGDKDAAAKLEELVVEEAALPAEPVANAGEKDAAQASTSTDKIEKATNDNAVMQNNAATERADTHPPRKPKHPKPEVPKSAREVLTTQSAEDFLANIMAGGKVGDGPKDSNWLEKQQKKKEKEERKKAEKLARKEEEKRASTAWQHKRAS</sequence>
<evidence type="ECO:0000256" key="5">
    <source>
        <dbReference type="PROSITE-ProRule" id="PRU00266"/>
    </source>
</evidence>
<feature type="compositionally biased region" description="Basic residues" evidence="6">
    <location>
        <begin position="1"/>
        <end position="10"/>
    </location>
</feature>
<dbReference type="GO" id="GO:0006364">
    <property type="term" value="P:rRNA processing"/>
    <property type="evidence" value="ECO:0007669"/>
    <property type="project" value="TreeGrafter"/>
</dbReference>
<evidence type="ECO:0000259" key="8">
    <source>
        <dbReference type="PROSITE" id="PS50142"/>
    </source>
</evidence>
<proteinExistence type="predicted"/>
<keyword evidence="1" id="KW-0540">Nuclease</keyword>
<feature type="domain" description="DRBM" evidence="7">
    <location>
        <begin position="330"/>
        <end position="405"/>
    </location>
</feature>
<dbReference type="PANTHER" id="PTHR11207:SF0">
    <property type="entry name" value="RIBONUCLEASE 3"/>
    <property type="match status" value="1"/>
</dbReference>
<reference evidence="9" key="1">
    <citation type="journal article" date="2020" name="Stud. Mycol.">
        <title>101 Dothideomycetes genomes: a test case for predicting lifestyles and emergence of pathogens.</title>
        <authorList>
            <person name="Haridas S."/>
            <person name="Albert R."/>
            <person name="Binder M."/>
            <person name="Bloem J."/>
            <person name="Labutti K."/>
            <person name="Salamov A."/>
            <person name="Andreopoulos B."/>
            <person name="Baker S."/>
            <person name="Barry K."/>
            <person name="Bills G."/>
            <person name="Bluhm B."/>
            <person name="Cannon C."/>
            <person name="Castanera R."/>
            <person name="Culley D."/>
            <person name="Daum C."/>
            <person name="Ezra D."/>
            <person name="Gonzalez J."/>
            <person name="Henrissat B."/>
            <person name="Kuo A."/>
            <person name="Liang C."/>
            <person name="Lipzen A."/>
            <person name="Lutzoni F."/>
            <person name="Magnuson J."/>
            <person name="Mondo S."/>
            <person name="Nolan M."/>
            <person name="Ohm R."/>
            <person name="Pangilinan J."/>
            <person name="Park H.-J."/>
            <person name="Ramirez L."/>
            <person name="Alfaro M."/>
            <person name="Sun H."/>
            <person name="Tritt A."/>
            <person name="Yoshinaga Y."/>
            <person name="Zwiers L.-H."/>
            <person name="Turgeon B."/>
            <person name="Goodwin S."/>
            <person name="Spatafora J."/>
            <person name="Crous P."/>
            <person name="Grigoriev I."/>
        </authorList>
    </citation>
    <scope>NUCLEOTIDE SEQUENCE</scope>
    <source>
        <strain evidence="9">CBS 107.79</strain>
    </source>
</reference>
<dbReference type="GO" id="GO:0005654">
    <property type="term" value="C:nucleoplasm"/>
    <property type="evidence" value="ECO:0007669"/>
    <property type="project" value="TreeGrafter"/>
</dbReference>
<protein>
    <submittedName>
        <fullName evidence="9">Uncharacterized protein</fullName>
    </submittedName>
</protein>
<feature type="region of interest" description="Disordered" evidence="6">
    <location>
        <begin position="1"/>
        <end position="69"/>
    </location>
</feature>
<dbReference type="SMART" id="SM00535">
    <property type="entry name" value="RIBOc"/>
    <property type="match status" value="1"/>
</dbReference>
<keyword evidence="3" id="KW-0378">Hydrolase</keyword>
<dbReference type="InterPro" id="IPR036389">
    <property type="entry name" value="RNase_III_sf"/>
</dbReference>
<evidence type="ECO:0000256" key="3">
    <source>
        <dbReference type="ARBA" id="ARBA00022801"/>
    </source>
</evidence>
<accession>A0A6A5VBM0</accession>
<gene>
    <name evidence="9" type="ORF">BU23DRAFT_598246</name>
</gene>
<evidence type="ECO:0000256" key="6">
    <source>
        <dbReference type="SAM" id="MobiDB-lite"/>
    </source>
</evidence>